<evidence type="ECO:0000256" key="4">
    <source>
        <dbReference type="ARBA" id="ARBA00022692"/>
    </source>
</evidence>
<dbReference type="Proteomes" id="UP001597214">
    <property type="component" value="Unassembled WGS sequence"/>
</dbReference>
<evidence type="ECO:0000313" key="13">
    <source>
        <dbReference type="Proteomes" id="UP001597214"/>
    </source>
</evidence>
<keyword evidence="4 9" id="KW-0812">Transmembrane</keyword>
<dbReference type="Pfam" id="PF01252">
    <property type="entry name" value="Peptidase_A8"/>
    <property type="match status" value="1"/>
</dbReference>
<dbReference type="PANTHER" id="PTHR33695:SF1">
    <property type="entry name" value="LIPOPROTEIN SIGNAL PEPTIDASE"/>
    <property type="match status" value="1"/>
</dbReference>
<dbReference type="HAMAP" id="MF_00161">
    <property type="entry name" value="LspA"/>
    <property type="match status" value="1"/>
</dbReference>
<keyword evidence="5 9" id="KW-0064">Aspartyl protease</keyword>
<comment type="pathway">
    <text evidence="9">Protein modification; lipoprotein biosynthesis (signal peptide cleavage).</text>
</comment>
<organism evidence="12 13">
    <name type="scientific">Bacillus salitolerans</name>
    <dbReference type="NCBI Taxonomy" id="1437434"/>
    <lineage>
        <taxon>Bacteria</taxon>
        <taxon>Bacillati</taxon>
        <taxon>Bacillota</taxon>
        <taxon>Bacilli</taxon>
        <taxon>Bacillales</taxon>
        <taxon>Bacillaceae</taxon>
        <taxon>Bacillus</taxon>
    </lineage>
</organism>
<dbReference type="InterPro" id="IPR001872">
    <property type="entry name" value="Peptidase_A8"/>
</dbReference>
<dbReference type="EMBL" id="JBHUEM010000003">
    <property type="protein sequence ID" value="MFD1735745.1"/>
    <property type="molecule type" value="Genomic_DNA"/>
</dbReference>
<keyword evidence="8 9" id="KW-0472">Membrane</keyword>
<keyword evidence="13" id="KW-1185">Reference proteome</keyword>
<comment type="caution">
    <text evidence="9">Lacks conserved residue(s) required for the propagation of feature annotation.</text>
</comment>
<evidence type="ECO:0000256" key="1">
    <source>
        <dbReference type="ARBA" id="ARBA00006139"/>
    </source>
</evidence>
<feature type="active site" evidence="9">
    <location>
        <position position="129"/>
    </location>
</feature>
<name>A0ABW4LNU6_9BACI</name>
<sequence>MFYYLLAFVIIILDQISKWLVVKYMELGESITIIPNLLYLTSHRNRGAAWGILQGQMWFFYIITVIVIIGIIVFIQRLKSTEKLMGTALGLMLGGAIGNFIDRLFRKEVVDFINTYIFTYDFPIFNIADSALVIGVGLFFIHTIMEGKKEKEIKHGAGNIHN</sequence>
<keyword evidence="2 9" id="KW-1003">Cell membrane</keyword>
<dbReference type="NCBIfam" id="TIGR00077">
    <property type="entry name" value="lspA"/>
    <property type="match status" value="1"/>
</dbReference>
<reference evidence="13" key="1">
    <citation type="journal article" date="2019" name="Int. J. Syst. Evol. Microbiol.">
        <title>The Global Catalogue of Microorganisms (GCM) 10K type strain sequencing project: providing services to taxonomists for standard genome sequencing and annotation.</title>
        <authorList>
            <consortium name="The Broad Institute Genomics Platform"/>
            <consortium name="The Broad Institute Genome Sequencing Center for Infectious Disease"/>
            <person name="Wu L."/>
            <person name="Ma J."/>
        </authorList>
    </citation>
    <scope>NUCLEOTIDE SEQUENCE [LARGE SCALE GENOMIC DNA]</scope>
    <source>
        <strain evidence="13">CCUG 49339</strain>
    </source>
</reference>
<keyword evidence="3 9" id="KW-0645">Protease</keyword>
<feature type="active site" evidence="9">
    <location>
        <position position="111"/>
    </location>
</feature>
<accession>A0ABW4LNU6</accession>
<evidence type="ECO:0000256" key="7">
    <source>
        <dbReference type="ARBA" id="ARBA00022989"/>
    </source>
</evidence>
<evidence type="ECO:0000256" key="2">
    <source>
        <dbReference type="ARBA" id="ARBA00022475"/>
    </source>
</evidence>
<evidence type="ECO:0000256" key="10">
    <source>
        <dbReference type="RuleBase" id="RU000594"/>
    </source>
</evidence>
<dbReference type="PANTHER" id="PTHR33695">
    <property type="entry name" value="LIPOPROTEIN SIGNAL PEPTIDASE"/>
    <property type="match status" value="1"/>
</dbReference>
<dbReference type="PROSITE" id="PS00855">
    <property type="entry name" value="SPASE_II"/>
    <property type="match status" value="1"/>
</dbReference>
<evidence type="ECO:0000256" key="11">
    <source>
        <dbReference type="RuleBase" id="RU004181"/>
    </source>
</evidence>
<comment type="function">
    <text evidence="9 10">This protein specifically catalyzes the removal of signal peptides from prolipoproteins.</text>
</comment>
<evidence type="ECO:0000256" key="9">
    <source>
        <dbReference type="HAMAP-Rule" id="MF_00161"/>
    </source>
</evidence>
<comment type="subcellular location">
    <subcellularLocation>
        <location evidence="9">Cell membrane</location>
        <topology evidence="9">Multi-pass membrane protein</topology>
    </subcellularLocation>
</comment>
<dbReference type="EC" id="3.4.23.36" evidence="9"/>
<comment type="similarity">
    <text evidence="1 9 11">Belongs to the peptidase A8 family.</text>
</comment>
<evidence type="ECO:0000256" key="8">
    <source>
        <dbReference type="ARBA" id="ARBA00023136"/>
    </source>
</evidence>
<feature type="transmembrane region" description="Helical" evidence="9">
    <location>
        <begin position="87"/>
        <end position="105"/>
    </location>
</feature>
<proteinExistence type="inferred from homology"/>
<dbReference type="RefSeq" id="WP_377926845.1">
    <property type="nucleotide sequence ID" value="NZ_JBHUEM010000003.1"/>
</dbReference>
<comment type="caution">
    <text evidence="12">The sequence shown here is derived from an EMBL/GenBank/DDBJ whole genome shotgun (WGS) entry which is preliminary data.</text>
</comment>
<comment type="catalytic activity">
    <reaction evidence="9 10">
        <text>Release of signal peptides from bacterial membrane prolipoproteins. Hydrolyzes -Xaa-Yaa-Zaa-|-(S,diacylglyceryl)Cys-, in which Xaa is hydrophobic (preferably Leu), and Yaa (Ala or Ser) and Zaa (Gly or Ala) have small, neutral side chains.</text>
        <dbReference type="EC" id="3.4.23.36"/>
    </reaction>
</comment>
<evidence type="ECO:0000256" key="5">
    <source>
        <dbReference type="ARBA" id="ARBA00022750"/>
    </source>
</evidence>
<keyword evidence="6 9" id="KW-0378">Hydrolase</keyword>
<feature type="transmembrane region" description="Helical" evidence="9">
    <location>
        <begin position="125"/>
        <end position="145"/>
    </location>
</feature>
<evidence type="ECO:0000256" key="6">
    <source>
        <dbReference type="ARBA" id="ARBA00022801"/>
    </source>
</evidence>
<dbReference type="GO" id="GO:0004190">
    <property type="term" value="F:aspartic-type endopeptidase activity"/>
    <property type="evidence" value="ECO:0007669"/>
    <property type="project" value="UniProtKB-EC"/>
</dbReference>
<keyword evidence="7 9" id="KW-1133">Transmembrane helix</keyword>
<dbReference type="PRINTS" id="PR00781">
    <property type="entry name" value="LIPOSIGPTASE"/>
</dbReference>
<evidence type="ECO:0000313" key="12">
    <source>
        <dbReference type="EMBL" id="MFD1735745.1"/>
    </source>
</evidence>
<gene>
    <name evidence="9 12" type="primary">lspA</name>
    <name evidence="12" type="ORF">ACFSCX_04120</name>
</gene>
<protein>
    <recommendedName>
        <fullName evidence="9">Lipoprotein signal peptidase</fullName>
        <ecNumber evidence="9">3.4.23.36</ecNumber>
    </recommendedName>
    <alternativeName>
        <fullName evidence="9">Prolipoprotein signal peptidase</fullName>
    </alternativeName>
    <alternativeName>
        <fullName evidence="9">Signal peptidase II</fullName>
        <shortName evidence="9">SPase II</shortName>
    </alternativeName>
</protein>
<feature type="transmembrane region" description="Helical" evidence="9">
    <location>
        <begin position="58"/>
        <end position="75"/>
    </location>
</feature>
<evidence type="ECO:0000256" key="3">
    <source>
        <dbReference type="ARBA" id="ARBA00022670"/>
    </source>
</evidence>